<accession>A0A4R1YZY1</accession>
<evidence type="ECO:0000259" key="1">
    <source>
        <dbReference type="Pfam" id="PF24891"/>
    </source>
</evidence>
<dbReference type="EMBL" id="SLVM01000004">
    <property type="protein sequence ID" value="TCM86626.1"/>
    <property type="molecule type" value="Genomic_DNA"/>
</dbReference>
<organism evidence="2 3">
    <name type="scientific">Rhodovulum steppense</name>
    <dbReference type="NCBI Taxonomy" id="540251"/>
    <lineage>
        <taxon>Bacteria</taxon>
        <taxon>Pseudomonadati</taxon>
        <taxon>Pseudomonadota</taxon>
        <taxon>Alphaproteobacteria</taxon>
        <taxon>Rhodobacterales</taxon>
        <taxon>Paracoccaceae</taxon>
        <taxon>Rhodovulum</taxon>
    </lineage>
</organism>
<dbReference type="Pfam" id="PF24891">
    <property type="entry name" value="DUF7742"/>
    <property type="match status" value="1"/>
</dbReference>
<dbReference type="Proteomes" id="UP000295277">
    <property type="component" value="Unassembled WGS sequence"/>
</dbReference>
<dbReference type="AlphaFoldDB" id="A0A4R1YZY1"/>
<feature type="domain" description="DUF7742" evidence="1">
    <location>
        <begin position="2"/>
        <end position="88"/>
    </location>
</feature>
<keyword evidence="3" id="KW-1185">Reference proteome</keyword>
<evidence type="ECO:0000313" key="3">
    <source>
        <dbReference type="Proteomes" id="UP000295277"/>
    </source>
</evidence>
<comment type="caution">
    <text evidence="2">The sequence shown here is derived from an EMBL/GenBank/DDBJ whole genome shotgun (WGS) entry which is preliminary data.</text>
</comment>
<proteinExistence type="predicted"/>
<reference evidence="2 3" key="1">
    <citation type="submission" date="2019-03" db="EMBL/GenBank/DDBJ databases">
        <title>Genomic Encyclopedia of Type Strains, Phase IV (KMG-IV): sequencing the most valuable type-strain genomes for metagenomic binning, comparative biology and taxonomic classification.</title>
        <authorList>
            <person name="Goeker M."/>
        </authorList>
    </citation>
    <scope>NUCLEOTIDE SEQUENCE [LARGE SCALE GENOMIC DNA]</scope>
    <source>
        <strain evidence="2 3">DSM 21153</strain>
    </source>
</reference>
<dbReference type="RefSeq" id="WP_132693827.1">
    <property type="nucleotide sequence ID" value="NZ_SLVM01000004.1"/>
</dbReference>
<dbReference type="OrthoDB" id="7863415at2"/>
<sequence length="99" mass="10705">MRPVLPGDAVAAARALFARPSGERPASMALMLVRAQAADSYRKRFGRAHPVWGNGSLMALVQRESLPPEPLLDDPDYCRCLALVFSALADRRTAKACPA</sequence>
<dbReference type="InterPro" id="IPR056644">
    <property type="entry name" value="DUF7742"/>
</dbReference>
<name>A0A4R1YZY1_9RHOB</name>
<gene>
    <name evidence="2" type="ORF">EV216_104183</name>
</gene>
<evidence type="ECO:0000313" key="2">
    <source>
        <dbReference type="EMBL" id="TCM86626.1"/>
    </source>
</evidence>
<protein>
    <recommendedName>
        <fullName evidence="1">DUF7742 domain-containing protein</fullName>
    </recommendedName>
</protein>